<evidence type="ECO:0000313" key="2">
    <source>
        <dbReference type="Proteomes" id="UP001152795"/>
    </source>
</evidence>
<name>A0A6S7IY84_PARCT</name>
<keyword evidence="2" id="KW-1185">Reference proteome</keyword>
<evidence type="ECO:0000313" key="1">
    <source>
        <dbReference type="EMBL" id="CAB4022866.1"/>
    </source>
</evidence>
<dbReference type="EMBL" id="CACRXK020012201">
    <property type="protein sequence ID" value="CAB4022866.1"/>
    <property type="molecule type" value="Genomic_DNA"/>
</dbReference>
<reference evidence="1" key="1">
    <citation type="submission" date="2020-04" db="EMBL/GenBank/DDBJ databases">
        <authorList>
            <person name="Alioto T."/>
            <person name="Alioto T."/>
            <person name="Gomez Garrido J."/>
        </authorList>
    </citation>
    <scope>NUCLEOTIDE SEQUENCE</scope>
    <source>
        <strain evidence="1">A484AB</strain>
    </source>
</reference>
<protein>
    <submittedName>
        <fullName evidence="1">Uncharacterized protein</fullName>
    </submittedName>
</protein>
<dbReference type="AlphaFoldDB" id="A0A6S7IY84"/>
<comment type="caution">
    <text evidence="1">The sequence shown here is derived from an EMBL/GenBank/DDBJ whole genome shotgun (WGS) entry which is preliminary data.</text>
</comment>
<proteinExistence type="predicted"/>
<sequence length="149" mass="17191">MTELQGFKEIDMRNNPLNCTSIHPDILKVILSDCNLKETPNQHSYLTIRTRETLPVTTRVHDVKKVNKANTTPLLGTRAHNGKSEGNLIMWLIVLPILLVFGVCAFILTRKMRQRHRVVRAIPMEMSTLRQAEDEDEEVILFELKEKQC</sequence>
<dbReference type="Proteomes" id="UP001152795">
    <property type="component" value="Unassembled WGS sequence"/>
</dbReference>
<organism evidence="1 2">
    <name type="scientific">Paramuricea clavata</name>
    <name type="common">Red gorgonian</name>
    <name type="synonym">Violescent sea-whip</name>
    <dbReference type="NCBI Taxonomy" id="317549"/>
    <lineage>
        <taxon>Eukaryota</taxon>
        <taxon>Metazoa</taxon>
        <taxon>Cnidaria</taxon>
        <taxon>Anthozoa</taxon>
        <taxon>Octocorallia</taxon>
        <taxon>Malacalcyonacea</taxon>
        <taxon>Plexauridae</taxon>
        <taxon>Paramuricea</taxon>
    </lineage>
</organism>
<gene>
    <name evidence="1" type="ORF">PACLA_8A044905</name>
</gene>
<accession>A0A6S7IY84</accession>